<dbReference type="EMBL" id="CP017812">
    <property type="protein sequence ID" value="AOZ73499.1"/>
    <property type="molecule type" value="Genomic_DNA"/>
</dbReference>
<dbReference type="STRING" id="1912795.BK816_06055"/>
<dbReference type="Gene3D" id="3.40.1180.10">
    <property type="entry name" value="Decaprenyl diphosphate synthase-like"/>
    <property type="match status" value="1"/>
</dbReference>
<feature type="binding site" evidence="2">
    <location>
        <position position="72"/>
    </location>
    <ligand>
        <name>substrate</name>
    </ligand>
</feature>
<dbReference type="InterPro" id="IPR001441">
    <property type="entry name" value="UPP_synth-like"/>
</dbReference>
<dbReference type="CDD" id="cd00475">
    <property type="entry name" value="Cis_IPPS"/>
    <property type="match status" value="1"/>
</dbReference>
<keyword evidence="2" id="KW-0479">Metal-binding</keyword>
<dbReference type="GO" id="GO:0016094">
    <property type="term" value="P:polyprenol biosynthetic process"/>
    <property type="evidence" value="ECO:0007669"/>
    <property type="project" value="TreeGrafter"/>
</dbReference>
<dbReference type="GO" id="GO:0008834">
    <property type="term" value="F:ditrans,polycis-undecaprenyl-diphosphate synthase [(2E,6E)-farnesyl-diphosphate specific] activity"/>
    <property type="evidence" value="ECO:0007669"/>
    <property type="project" value="TreeGrafter"/>
</dbReference>
<dbReference type="FunFam" id="3.40.1180.10:FF:000001">
    <property type="entry name" value="(2E,6E)-farnesyl-diphosphate-specific ditrans,polycis-undecaprenyl-diphosphate synthase"/>
    <property type="match status" value="1"/>
</dbReference>
<feature type="binding site" evidence="2">
    <location>
        <position position="34"/>
    </location>
    <ligand>
        <name>substrate</name>
    </ligand>
</feature>
<dbReference type="InterPro" id="IPR036424">
    <property type="entry name" value="UPP_synth-like_sf"/>
</dbReference>
<protein>
    <recommendedName>
        <fullName evidence="2">Isoprenyl transferase</fullName>
        <ecNumber evidence="2">2.5.1.-</ecNumber>
    </recommendedName>
</protein>
<feature type="active site" evidence="2">
    <location>
        <position position="21"/>
    </location>
</feature>
<feature type="binding site" evidence="2">
    <location>
        <begin position="22"/>
        <end position="25"/>
    </location>
    <ligand>
        <name>substrate</name>
    </ligand>
</feature>
<keyword evidence="1 2" id="KW-0808">Transferase</keyword>
<dbReference type="EC" id="2.5.1.-" evidence="2"/>
<keyword evidence="2" id="KW-0460">Magnesium</keyword>
<feature type="binding site" evidence="2">
    <location>
        <position position="208"/>
    </location>
    <ligand>
        <name>Mg(2+)</name>
        <dbReference type="ChEBI" id="CHEBI:18420"/>
    </ligand>
</feature>
<dbReference type="GO" id="GO:0000287">
    <property type="term" value="F:magnesium ion binding"/>
    <property type="evidence" value="ECO:0007669"/>
    <property type="project" value="UniProtKB-UniRule"/>
</dbReference>
<accession>A0A1D9MMT3</accession>
<feature type="binding site" evidence="2">
    <location>
        <begin position="195"/>
        <end position="197"/>
    </location>
    <ligand>
        <name>substrate</name>
    </ligand>
</feature>
<feature type="binding site" evidence="2">
    <location>
        <begin position="66"/>
        <end position="68"/>
    </location>
    <ligand>
        <name>substrate</name>
    </ligand>
</feature>
<comment type="function">
    <text evidence="2">Catalyzes the condensation of isopentenyl diphosphate (IPP) with allylic pyrophosphates generating different type of terpenoids.</text>
</comment>
<feature type="binding site" evidence="2">
    <location>
        <position position="70"/>
    </location>
    <ligand>
        <name>substrate</name>
    </ligand>
</feature>
<comment type="similarity">
    <text evidence="2">Belongs to the UPP synthase family.</text>
</comment>
<dbReference type="GO" id="GO:0005886">
    <property type="term" value="C:plasma membrane"/>
    <property type="evidence" value="ECO:0007669"/>
    <property type="project" value="TreeGrafter"/>
</dbReference>
<gene>
    <name evidence="3" type="ORF">BK816_06055</name>
</gene>
<dbReference type="GO" id="GO:0030145">
    <property type="term" value="F:manganese ion binding"/>
    <property type="evidence" value="ECO:0007669"/>
    <property type="project" value="TreeGrafter"/>
</dbReference>
<dbReference type="NCBIfam" id="TIGR00055">
    <property type="entry name" value="uppS"/>
    <property type="match status" value="1"/>
</dbReference>
<proteinExistence type="inferred from homology"/>
<evidence type="ECO:0000313" key="4">
    <source>
        <dbReference type="Proteomes" id="UP000176288"/>
    </source>
</evidence>
<dbReference type="Proteomes" id="UP000176288">
    <property type="component" value="Chromosome"/>
</dbReference>
<dbReference type="KEGG" id="avu:BK816_06055"/>
<evidence type="ECO:0000256" key="1">
    <source>
        <dbReference type="ARBA" id="ARBA00022679"/>
    </source>
</evidence>
<dbReference type="PANTHER" id="PTHR10291">
    <property type="entry name" value="DEHYDRODOLICHYL DIPHOSPHATE SYNTHASE FAMILY MEMBER"/>
    <property type="match status" value="1"/>
</dbReference>
<name>A0A1D9MMT3_9ACTO</name>
<dbReference type="SUPFAM" id="SSF64005">
    <property type="entry name" value="Undecaprenyl diphosphate synthase"/>
    <property type="match status" value="1"/>
</dbReference>
<dbReference type="AlphaFoldDB" id="A0A1D9MMT3"/>
<sequence>MPPSLRSHAQLVPEHVAIIMDGNGRWANQQGLPRTAGHTAGEASLMDTIAGAIEAGVKVLSVYAFSTENWRRSPTEVRFLMGYSREVLRRRCDELKAWNVRVRWSGRRPKLWKSVISELERAERLTANNTGLTLVMNLNYGGRAELADAAAKIAQEVADGKLNPQRITPQTIQKHLYLPDLPDVDLLIRTSGEQRFSNYLLWQCAYAEMVFWPNPWPEFGREPLWQVLLEYLQRDRRFGGAIDQVTKS</sequence>
<dbReference type="Pfam" id="PF01255">
    <property type="entry name" value="Prenyltransf"/>
    <property type="match status" value="1"/>
</dbReference>
<dbReference type="NCBIfam" id="NF011404">
    <property type="entry name" value="PRK14829.1"/>
    <property type="match status" value="1"/>
</dbReference>
<evidence type="ECO:0000313" key="3">
    <source>
        <dbReference type="EMBL" id="AOZ73499.1"/>
    </source>
</evidence>
<comment type="subunit">
    <text evidence="2">Homodimer.</text>
</comment>
<feature type="binding site" evidence="2">
    <location>
        <position position="26"/>
    </location>
    <ligand>
        <name>substrate</name>
    </ligand>
</feature>
<dbReference type="PANTHER" id="PTHR10291:SF0">
    <property type="entry name" value="DEHYDRODOLICHYL DIPHOSPHATE SYNTHASE 2"/>
    <property type="match status" value="1"/>
</dbReference>
<evidence type="ECO:0000256" key="2">
    <source>
        <dbReference type="HAMAP-Rule" id="MF_01139"/>
    </source>
</evidence>
<organism evidence="3 4">
    <name type="scientific">Boudabousia tangfeifanii</name>
    <dbReference type="NCBI Taxonomy" id="1912795"/>
    <lineage>
        <taxon>Bacteria</taxon>
        <taxon>Bacillati</taxon>
        <taxon>Actinomycetota</taxon>
        <taxon>Actinomycetes</taxon>
        <taxon>Actinomycetales</taxon>
        <taxon>Actinomycetaceae</taxon>
        <taxon>Boudabousia</taxon>
    </lineage>
</organism>
<dbReference type="InterPro" id="IPR018520">
    <property type="entry name" value="UPP_synth-like_CS"/>
</dbReference>
<reference evidence="3 4" key="1">
    <citation type="submission" date="2016-10" db="EMBL/GenBank/DDBJ databases">
        <title>Actinomyces aegypiusis sp. nov., isolated from the Aegypius monachus in Qinghai Tibet Plateau China.</title>
        <authorList>
            <person name="Wang Y."/>
        </authorList>
    </citation>
    <scope>NUCLEOTIDE SEQUENCE [LARGE SCALE GENOMIC DNA]</scope>
    <source>
        <strain evidence="3 4">VUL4_3</strain>
    </source>
</reference>
<keyword evidence="4" id="KW-1185">Reference proteome</keyword>
<dbReference type="HAMAP" id="MF_01139">
    <property type="entry name" value="ISPT"/>
    <property type="match status" value="1"/>
</dbReference>
<feature type="binding site" evidence="2">
    <location>
        <position position="38"/>
    </location>
    <ligand>
        <name>substrate</name>
    </ligand>
</feature>
<dbReference type="GO" id="GO:0005829">
    <property type="term" value="C:cytosol"/>
    <property type="evidence" value="ECO:0007669"/>
    <property type="project" value="TreeGrafter"/>
</dbReference>
<dbReference type="PROSITE" id="PS01066">
    <property type="entry name" value="UPP_SYNTHASE"/>
    <property type="match status" value="1"/>
</dbReference>
<feature type="binding site" evidence="2">
    <location>
        <position position="189"/>
    </location>
    <ligand>
        <name>substrate</name>
    </ligand>
</feature>
<feature type="active site" description="Proton acceptor" evidence="2">
    <location>
        <position position="69"/>
    </location>
</feature>
<dbReference type="GO" id="GO:0033850">
    <property type="term" value="F:Z-farnesyl diphosphate synthase activity"/>
    <property type="evidence" value="ECO:0007669"/>
    <property type="project" value="TreeGrafter"/>
</dbReference>
<feature type="binding site" evidence="2">
    <location>
        <position position="21"/>
    </location>
    <ligand>
        <name>Mg(2+)</name>
        <dbReference type="ChEBI" id="CHEBI:18420"/>
    </ligand>
</feature>
<comment type="cofactor">
    <cofactor evidence="2">
        <name>Mg(2+)</name>
        <dbReference type="ChEBI" id="CHEBI:18420"/>
    </cofactor>
    <text evidence="2">Binds 2 magnesium ions per subunit.</text>
</comment>